<dbReference type="EMBL" id="MAYW01000012">
    <property type="protein sequence ID" value="ODS34133.1"/>
    <property type="molecule type" value="Genomic_DNA"/>
</dbReference>
<gene>
    <name evidence="1" type="ORF">SCARUB_00703</name>
</gene>
<accession>A0A1E3XES7</accession>
<comment type="caution">
    <text evidence="1">The sequence shown here is derived from an EMBL/GenBank/DDBJ whole genome shotgun (WGS) entry which is preliminary data.</text>
</comment>
<dbReference type="AlphaFoldDB" id="A0A1E3XES7"/>
<protein>
    <submittedName>
        <fullName evidence="1">Uncharacterized protein</fullName>
    </submittedName>
</protein>
<name>A0A1E3XES7_9BACT</name>
<proteinExistence type="predicted"/>
<evidence type="ECO:0000313" key="2">
    <source>
        <dbReference type="Proteomes" id="UP000094056"/>
    </source>
</evidence>
<organism evidence="1 2">
    <name type="scientific">Candidatus Scalindua rubra</name>
    <dbReference type="NCBI Taxonomy" id="1872076"/>
    <lineage>
        <taxon>Bacteria</taxon>
        <taxon>Pseudomonadati</taxon>
        <taxon>Planctomycetota</taxon>
        <taxon>Candidatus Brocadiia</taxon>
        <taxon>Candidatus Brocadiales</taxon>
        <taxon>Candidatus Scalinduaceae</taxon>
        <taxon>Candidatus Scalindua</taxon>
    </lineage>
</organism>
<sequence>MIKIFASLVNTCYPNTKIVEDKLKNKNFAPNATIEFDEEDCIV</sequence>
<dbReference type="Proteomes" id="UP000094056">
    <property type="component" value="Unassembled WGS sequence"/>
</dbReference>
<reference evidence="1 2" key="1">
    <citation type="submission" date="2016-07" db="EMBL/GenBank/DDBJ databases">
        <title>Draft genome of Scalindua rubra, obtained from a brine-seawater interface in the Red Sea, sheds light on salt adaptation in anammox bacteria.</title>
        <authorList>
            <person name="Speth D.R."/>
            <person name="Lagkouvardos I."/>
            <person name="Wang Y."/>
            <person name="Qian P.-Y."/>
            <person name="Dutilh B.E."/>
            <person name="Jetten M.S."/>
        </authorList>
    </citation>
    <scope>NUCLEOTIDE SEQUENCE [LARGE SCALE GENOMIC DNA]</scope>
    <source>
        <strain evidence="1">BSI-1</strain>
    </source>
</reference>
<evidence type="ECO:0000313" key="1">
    <source>
        <dbReference type="EMBL" id="ODS34133.1"/>
    </source>
</evidence>